<dbReference type="Proteomes" id="UP001230496">
    <property type="component" value="Chromosome"/>
</dbReference>
<dbReference type="AlphaFoldDB" id="A0AA49GBI9"/>
<sequence>MDVKIRLSSKRLNSGRCQVHFHVRTKTGDSRWYGYTLAEPQDTVSEVVDRIRNRFSRAEDKISLHQKVLYHLNEHYRETDDLMIFREA</sequence>
<reference evidence="1 2" key="1">
    <citation type="submission" date="2023-08" db="EMBL/GenBank/DDBJ databases">
        <title>Comparative genomics and taxonomic characterization of three novel marine species of genus Marivirga.</title>
        <authorList>
            <person name="Muhammad N."/>
            <person name="Kim S.-G."/>
        </authorList>
    </citation>
    <scope>NUCLEOTIDE SEQUENCE [LARGE SCALE GENOMIC DNA]</scope>
    <source>
        <strain evidence="1 2">BDSF4-3</strain>
    </source>
</reference>
<protein>
    <submittedName>
        <fullName evidence="1">Uncharacterized protein</fullName>
    </submittedName>
</protein>
<evidence type="ECO:0000313" key="2">
    <source>
        <dbReference type="Proteomes" id="UP001230496"/>
    </source>
</evidence>
<keyword evidence="2" id="KW-1185">Reference proteome</keyword>
<dbReference type="EMBL" id="CP129971">
    <property type="protein sequence ID" value="WKK75197.2"/>
    <property type="molecule type" value="Genomic_DNA"/>
</dbReference>
<dbReference type="RefSeq" id="WP_308351502.1">
    <property type="nucleotide sequence ID" value="NZ_CP129971.1"/>
</dbReference>
<proteinExistence type="predicted"/>
<evidence type="ECO:0000313" key="1">
    <source>
        <dbReference type="EMBL" id="WKK75197.2"/>
    </source>
</evidence>
<organism evidence="1 2">
    <name type="scientific">Marivirga salinarum</name>
    <dbReference type="NCBI Taxonomy" id="3059078"/>
    <lineage>
        <taxon>Bacteria</taxon>
        <taxon>Pseudomonadati</taxon>
        <taxon>Bacteroidota</taxon>
        <taxon>Cytophagia</taxon>
        <taxon>Cytophagales</taxon>
        <taxon>Marivirgaceae</taxon>
        <taxon>Marivirga</taxon>
    </lineage>
</organism>
<dbReference type="KEGG" id="msaa:QYS49_26985"/>
<gene>
    <name evidence="1" type="ORF">QYS49_26985</name>
</gene>
<name>A0AA49GBI9_9BACT</name>
<accession>A0AA49GBI9</accession>